<dbReference type="RefSeq" id="WP_245789395.1">
    <property type="nucleotide sequence ID" value="NZ_FRDJ01000001.1"/>
</dbReference>
<name>A0A1M7RRQ1_FERGO</name>
<dbReference type="STRING" id="1121883.SAMN02745226_00083"/>
<evidence type="ECO:0000313" key="5">
    <source>
        <dbReference type="Proteomes" id="UP000184207"/>
    </source>
</evidence>
<dbReference type="PANTHER" id="PTHR43362:SF1">
    <property type="entry name" value="MANNITOL DEHYDROGENASE 2-RELATED"/>
    <property type="match status" value="1"/>
</dbReference>
<dbReference type="PANTHER" id="PTHR43362">
    <property type="entry name" value="MANNITOL DEHYDROGENASE DSF1-RELATED"/>
    <property type="match status" value="1"/>
</dbReference>
<dbReference type="Gene3D" id="3.40.50.720">
    <property type="entry name" value="NAD(P)-binding Rossmann-like Domain"/>
    <property type="match status" value="1"/>
</dbReference>
<protein>
    <submittedName>
        <fullName evidence="4">Fructuronate reductase</fullName>
    </submittedName>
</protein>
<reference evidence="5" key="1">
    <citation type="submission" date="2016-12" db="EMBL/GenBank/DDBJ databases">
        <authorList>
            <person name="Varghese N."/>
            <person name="Submissions S."/>
        </authorList>
    </citation>
    <scope>NUCLEOTIDE SEQUENCE [LARGE SCALE GENOMIC DNA]</scope>
    <source>
        <strain evidence="5">DSM 13020</strain>
    </source>
</reference>
<feature type="domain" description="Mannitol dehydrogenase N-terminal" evidence="2">
    <location>
        <begin position="31"/>
        <end position="294"/>
    </location>
</feature>
<dbReference type="GO" id="GO:0016616">
    <property type="term" value="F:oxidoreductase activity, acting on the CH-OH group of donors, NAD or NADP as acceptor"/>
    <property type="evidence" value="ECO:0007669"/>
    <property type="project" value="TreeGrafter"/>
</dbReference>
<keyword evidence="5" id="KW-1185">Reference proteome</keyword>
<evidence type="ECO:0000259" key="2">
    <source>
        <dbReference type="Pfam" id="PF01232"/>
    </source>
</evidence>
<dbReference type="SUPFAM" id="SSF48179">
    <property type="entry name" value="6-phosphogluconate dehydrogenase C-terminal domain-like"/>
    <property type="match status" value="1"/>
</dbReference>
<keyword evidence="1" id="KW-0560">Oxidoreductase</keyword>
<proteinExistence type="predicted"/>
<dbReference type="AlphaFoldDB" id="A0A1M7RRQ1"/>
<dbReference type="Gene3D" id="1.10.1040.10">
    <property type="entry name" value="N-(1-d-carboxylethyl)-l-norvaline Dehydrogenase, domain 2"/>
    <property type="match status" value="1"/>
</dbReference>
<dbReference type="SUPFAM" id="SSF51735">
    <property type="entry name" value="NAD(P)-binding Rossmann-fold domains"/>
    <property type="match status" value="1"/>
</dbReference>
<evidence type="ECO:0000313" key="4">
    <source>
        <dbReference type="EMBL" id="SHN48997.1"/>
    </source>
</evidence>
<dbReference type="InterPro" id="IPR008927">
    <property type="entry name" value="6-PGluconate_DH-like_C_sf"/>
</dbReference>
<gene>
    <name evidence="4" type="ORF">SAMN02745226_00083</name>
</gene>
<dbReference type="EMBL" id="FRDJ01000001">
    <property type="protein sequence ID" value="SHN48997.1"/>
    <property type="molecule type" value="Genomic_DNA"/>
</dbReference>
<sequence length="527" mass="59192">MFDIDILKKAGVKVPEIDAQTLRENTFRNPKWVHFGVGNIFRGFIANIQQHLVEKKIDDTGIIGIELYDEGIVSTLRKFNNQTLAISINPDGTFNIELVLSLVDVFYGDPVSEDWKAIRSIFESESLQICSLTITEKGYNLKNASGEYFDAVTSDMTSGPLAPKSTVGKISSLLYHRFKTTGYPITLVSFDNIAKNGLKLKESIIEVAQAWVNNKFAEEKFLEYLETNVAYPWTMIDKIVPNPSQEIAQILKEMGIEVLHATMTDKKSFVANFVNMESVHYLVIENNFAGTRPAFECGENNIFVTGREDVERFERMKVTACLNPLHTALAVFGCLLGYKKISDEMQDALLVKLVEGVGEEGVRVVEKPSIIEPRDFLDEVLKRRLPNRYMPDTPQRIATDTSQKIPIRFGETLAAYASANSLSAKSLKFIPLVIAGWLRYLLAVDDNGNHIELSPDPLLDELRSKLGSIEFGRPETFKDQLKSILSSKQLFKVDLYEAGIGERVEELFKRMIAGTGAVRKTLINEVL</sequence>
<evidence type="ECO:0000259" key="3">
    <source>
        <dbReference type="Pfam" id="PF08125"/>
    </source>
</evidence>
<dbReference type="InterPro" id="IPR013118">
    <property type="entry name" value="Mannitol_DH_C"/>
</dbReference>
<organism evidence="4 5">
    <name type="scientific">Fervidobacterium gondwanense DSM 13020</name>
    <dbReference type="NCBI Taxonomy" id="1121883"/>
    <lineage>
        <taxon>Bacteria</taxon>
        <taxon>Thermotogati</taxon>
        <taxon>Thermotogota</taxon>
        <taxon>Thermotogae</taxon>
        <taxon>Thermotogales</taxon>
        <taxon>Fervidobacteriaceae</taxon>
        <taxon>Fervidobacterium</taxon>
    </lineage>
</organism>
<feature type="domain" description="Mannitol dehydrogenase C-terminal" evidence="3">
    <location>
        <begin position="309"/>
        <end position="506"/>
    </location>
</feature>
<dbReference type="Proteomes" id="UP000184207">
    <property type="component" value="Unassembled WGS sequence"/>
</dbReference>
<dbReference type="Pfam" id="PF01232">
    <property type="entry name" value="Mannitol_dh"/>
    <property type="match status" value="1"/>
</dbReference>
<evidence type="ECO:0000256" key="1">
    <source>
        <dbReference type="ARBA" id="ARBA00023002"/>
    </source>
</evidence>
<dbReference type="InterPro" id="IPR036291">
    <property type="entry name" value="NAD(P)-bd_dom_sf"/>
</dbReference>
<dbReference type="InterPro" id="IPR013328">
    <property type="entry name" value="6PGD_dom2"/>
</dbReference>
<dbReference type="Pfam" id="PF08125">
    <property type="entry name" value="Mannitol_dh_C"/>
    <property type="match status" value="1"/>
</dbReference>
<accession>A0A1M7RRQ1</accession>
<dbReference type="InterPro" id="IPR050988">
    <property type="entry name" value="Mannitol_DH/Oxidoreductase"/>
</dbReference>
<dbReference type="InterPro" id="IPR013131">
    <property type="entry name" value="Mannitol_DH_N"/>
</dbReference>